<evidence type="ECO:0000259" key="11">
    <source>
        <dbReference type="Pfam" id="PF00288"/>
    </source>
</evidence>
<dbReference type="HAMAP" id="MF_00061">
    <property type="entry name" value="IspE"/>
    <property type="match status" value="1"/>
</dbReference>
<comment type="function">
    <text evidence="10">Catalyzes the phosphorylation of the position 2 hydroxy group of 4-diphosphocytidyl-2C-methyl-D-erythritol.</text>
</comment>
<dbReference type="GO" id="GO:0016114">
    <property type="term" value="P:terpenoid biosynthetic process"/>
    <property type="evidence" value="ECO:0007669"/>
    <property type="project" value="UniProtKB-UniRule"/>
</dbReference>
<comment type="pathway">
    <text evidence="10">Isoprenoid biosynthesis; isopentenyl diphosphate biosynthesis via DXP pathway; isopentenyl diphosphate from 1-deoxy-D-xylulose 5-phosphate: step 3/6.</text>
</comment>
<keyword evidence="14" id="KW-1185">Reference proteome</keyword>
<dbReference type="InterPro" id="IPR020568">
    <property type="entry name" value="Ribosomal_Su5_D2-typ_SF"/>
</dbReference>
<keyword evidence="8 10" id="KW-0414">Isoprene biosynthesis</keyword>
<dbReference type="SUPFAM" id="SSF55060">
    <property type="entry name" value="GHMP Kinase, C-terminal domain"/>
    <property type="match status" value="1"/>
</dbReference>
<feature type="domain" description="GHMP kinase C-terminal" evidence="12">
    <location>
        <begin position="206"/>
        <end position="265"/>
    </location>
</feature>
<dbReference type="Gene3D" id="3.30.230.10">
    <property type="match status" value="1"/>
</dbReference>
<evidence type="ECO:0000256" key="7">
    <source>
        <dbReference type="ARBA" id="ARBA00022840"/>
    </source>
</evidence>
<dbReference type="SUPFAM" id="SSF54211">
    <property type="entry name" value="Ribosomal protein S5 domain 2-like"/>
    <property type="match status" value="1"/>
</dbReference>
<dbReference type="NCBIfam" id="TIGR00154">
    <property type="entry name" value="ispE"/>
    <property type="match status" value="1"/>
</dbReference>
<comment type="similarity">
    <text evidence="1 10">Belongs to the GHMP kinase family. IspE subfamily.</text>
</comment>
<comment type="catalytic activity">
    <reaction evidence="10">
        <text>4-CDP-2-C-methyl-D-erythritol + ATP = 4-CDP-2-C-methyl-D-erythritol 2-phosphate + ADP + H(+)</text>
        <dbReference type="Rhea" id="RHEA:18437"/>
        <dbReference type="ChEBI" id="CHEBI:15378"/>
        <dbReference type="ChEBI" id="CHEBI:30616"/>
        <dbReference type="ChEBI" id="CHEBI:57823"/>
        <dbReference type="ChEBI" id="CHEBI:57919"/>
        <dbReference type="ChEBI" id="CHEBI:456216"/>
        <dbReference type="EC" id="2.7.1.148"/>
    </reaction>
</comment>
<name>A0A5B7YF40_9ALTE</name>
<evidence type="ECO:0000313" key="14">
    <source>
        <dbReference type="Proteomes" id="UP000304912"/>
    </source>
</evidence>
<dbReference type="PIRSF" id="PIRSF010376">
    <property type="entry name" value="IspE"/>
    <property type="match status" value="1"/>
</dbReference>
<organism evidence="13 14">
    <name type="scientific">Salinimonas iocasae</name>
    <dbReference type="NCBI Taxonomy" id="2572577"/>
    <lineage>
        <taxon>Bacteria</taxon>
        <taxon>Pseudomonadati</taxon>
        <taxon>Pseudomonadota</taxon>
        <taxon>Gammaproteobacteria</taxon>
        <taxon>Alteromonadales</taxon>
        <taxon>Alteromonadaceae</taxon>
        <taxon>Alteromonas/Salinimonas group</taxon>
        <taxon>Salinimonas</taxon>
    </lineage>
</organism>
<evidence type="ECO:0000259" key="12">
    <source>
        <dbReference type="Pfam" id="PF08544"/>
    </source>
</evidence>
<keyword evidence="4 10" id="KW-0808">Transferase</keyword>
<dbReference type="Pfam" id="PF00288">
    <property type="entry name" value="GHMP_kinases_N"/>
    <property type="match status" value="1"/>
</dbReference>
<dbReference type="GO" id="GO:0005524">
    <property type="term" value="F:ATP binding"/>
    <property type="evidence" value="ECO:0007669"/>
    <property type="project" value="UniProtKB-UniRule"/>
</dbReference>
<dbReference type="InterPro" id="IPR006204">
    <property type="entry name" value="GHMP_kinase_N_dom"/>
</dbReference>
<dbReference type="Pfam" id="PF08544">
    <property type="entry name" value="GHMP_kinases_C"/>
    <property type="match status" value="1"/>
</dbReference>
<sequence length="292" mass="31988">MDTVVMPQSWWPSPAKLNLFLHITGRNATGYHELQTLFQMLDTGDRLAFDINDNGIIAMSESLPGVPDEDNLVVKAARLLARHTGSEQGATIYIDKQLPMGGGIGGGSSNAATTLVALNHLWNCQLSEDELAHIGLQLGADVPVFIHGKTVFAEGIGEKFSPVSVPATWYLIVNPGVHVSTPAIFGEPDLPRQTPRIQWSDYRYESTRNDCQEIVCKRHPEVAKLLQWLVHYAPSRMTGTGACVFATFSDQQEARDVLAKLPADWTGFVAKGVAESPLQLKRQEVNTAPDNM</sequence>
<reference evidence="13 14" key="1">
    <citation type="submission" date="2019-04" db="EMBL/GenBank/DDBJ databases">
        <title>Salinimonas iocasae sp. nov., a halophilic bacterium isolated from the outer tube casing of tubeworms in Okinawa Trough.</title>
        <authorList>
            <person name="Zhang H."/>
            <person name="Wang H."/>
            <person name="Li C."/>
        </authorList>
    </citation>
    <scope>NUCLEOTIDE SEQUENCE [LARGE SCALE GENOMIC DNA]</scope>
    <source>
        <strain evidence="13 14">KX18D6</strain>
    </source>
</reference>
<feature type="active site" evidence="10">
    <location>
        <position position="16"/>
    </location>
</feature>
<keyword evidence="5 10" id="KW-0547">Nucleotide-binding</keyword>
<dbReference type="RefSeq" id="WP_139756668.1">
    <property type="nucleotide sequence ID" value="NZ_CP039852.1"/>
</dbReference>
<dbReference type="AlphaFoldDB" id="A0A5B7YF40"/>
<dbReference type="GO" id="GO:0019288">
    <property type="term" value="P:isopentenyl diphosphate biosynthetic process, methylerythritol 4-phosphate pathway"/>
    <property type="evidence" value="ECO:0007669"/>
    <property type="project" value="UniProtKB-UniRule"/>
</dbReference>
<evidence type="ECO:0000256" key="2">
    <source>
        <dbReference type="ARBA" id="ARBA00012052"/>
    </source>
</evidence>
<dbReference type="EMBL" id="CP039852">
    <property type="protein sequence ID" value="QCZ93926.1"/>
    <property type="molecule type" value="Genomic_DNA"/>
</dbReference>
<dbReference type="GO" id="GO:0050515">
    <property type="term" value="F:4-(cytidine 5'-diphospho)-2-C-methyl-D-erythritol kinase activity"/>
    <property type="evidence" value="ECO:0007669"/>
    <property type="project" value="UniProtKB-UniRule"/>
</dbReference>
<proteinExistence type="inferred from homology"/>
<evidence type="ECO:0000313" key="13">
    <source>
        <dbReference type="EMBL" id="QCZ93926.1"/>
    </source>
</evidence>
<dbReference type="Gene3D" id="3.30.70.890">
    <property type="entry name" value="GHMP kinase, C-terminal domain"/>
    <property type="match status" value="1"/>
</dbReference>
<dbReference type="InterPro" id="IPR004424">
    <property type="entry name" value="IspE"/>
</dbReference>
<dbReference type="InterPro" id="IPR036554">
    <property type="entry name" value="GHMP_kinase_C_sf"/>
</dbReference>
<evidence type="ECO:0000256" key="5">
    <source>
        <dbReference type="ARBA" id="ARBA00022741"/>
    </source>
</evidence>
<evidence type="ECO:0000256" key="10">
    <source>
        <dbReference type="HAMAP-Rule" id="MF_00061"/>
    </source>
</evidence>
<feature type="active site" evidence="10">
    <location>
        <position position="141"/>
    </location>
</feature>
<evidence type="ECO:0000256" key="6">
    <source>
        <dbReference type="ARBA" id="ARBA00022777"/>
    </source>
</evidence>
<accession>A0A5B7YF40</accession>
<keyword evidence="7 10" id="KW-0067">ATP-binding</keyword>
<evidence type="ECO:0000256" key="1">
    <source>
        <dbReference type="ARBA" id="ARBA00009684"/>
    </source>
</evidence>
<dbReference type="OrthoDB" id="9809438at2"/>
<evidence type="ECO:0000256" key="4">
    <source>
        <dbReference type="ARBA" id="ARBA00022679"/>
    </source>
</evidence>
<evidence type="ECO:0000256" key="9">
    <source>
        <dbReference type="ARBA" id="ARBA00032554"/>
    </source>
</evidence>
<dbReference type="InterPro" id="IPR013750">
    <property type="entry name" value="GHMP_kinase_C_dom"/>
</dbReference>
<dbReference type="KEGG" id="salk:FBQ74_10705"/>
<dbReference type="Proteomes" id="UP000304912">
    <property type="component" value="Chromosome"/>
</dbReference>
<protein>
    <recommendedName>
        <fullName evidence="3 10">4-diphosphocytidyl-2-C-methyl-D-erythritol kinase</fullName>
        <shortName evidence="10">CMK</shortName>
        <ecNumber evidence="2 10">2.7.1.148</ecNumber>
    </recommendedName>
    <alternativeName>
        <fullName evidence="9 10">4-(cytidine-5'-diphospho)-2-C-methyl-D-erythritol kinase</fullName>
    </alternativeName>
</protein>
<dbReference type="UniPathway" id="UPA00056">
    <property type="reaction ID" value="UER00094"/>
</dbReference>
<dbReference type="PANTHER" id="PTHR43527">
    <property type="entry name" value="4-DIPHOSPHOCYTIDYL-2-C-METHYL-D-ERYTHRITOL KINASE, CHLOROPLASTIC"/>
    <property type="match status" value="1"/>
</dbReference>
<dbReference type="PANTHER" id="PTHR43527:SF2">
    <property type="entry name" value="4-DIPHOSPHOCYTIDYL-2-C-METHYL-D-ERYTHRITOL KINASE, CHLOROPLASTIC"/>
    <property type="match status" value="1"/>
</dbReference>
<feature type="domain" description="GHMP kinase N-terminal" evidence="11">
    <location>
        <begin position="71"/>
        <end position="149"/>
    </location>
</feature>
<evidence type="ECO:0000256" key="3">
    <source>
        <dbReference type="ARBA" id="ARBA00017473"/>
    </source>
</evidence>
<feature type="binding site" evidence="10">
    <location>
        <begin position="99"/>
        <end position="109"/>
    </location>
    <ligand>
        <name>ATP</name>
        <dbReference type="ChEBI" id="CHEBI:30616"/>
    </ligand>
</feature>
<dbReference type="InterPro" id="IPR014721">
    <property type="entry name" value="Ribsml_uS5_D2-typ_fold_subgr"/>
</dbReference>
<gene>
    <name evidence="10 13" type="primary">ispE</name>
    <name evidence="13" type="ORF">FBQ74_10705</name>
</gene>
<dbReference type="EC" id="2.7.1.148" evidence="2 10"/>
<keyword evidence="6 10" id="KW-0418">Kinase</keyword>
<evidence type="ECO:0000256" key="8">
    <source>
        <dbReference type="ARBA" id="ARBA00023229"/>
    </source>
</evidence>